<reference evidence="1 2" key="1">
    <citation type="submission" date="2019-12" db="EMBL/GenBank/DDBJ databases">
        <title>Nitratireductor arenosus sp. nov., Isolated from sea sand, Jeju island, South Korea.</title>
        <authorList>
            <person name="Kim W."/>
        </authorList>
    </citation>
    <scope>NUCLEOTIDE SEQUENCE [LARGE SCALE GENOMIC DNA]</scope>
    <source>
        <strain evidence="1 2">CAU 1489</strain>
    </source>
</reference>
<evidence type="ECO:0000313" key="1">
    <source>
        <dbReference type="EMBL" id="MVB00079.1"/>
    </source>
</evidence>
<name>A0A844QPV8_9HYPH</name>
<dbReference type="Proteomes" id="UP000463224">
    <property type="component" value="Unassembled WGS sequence"/>
</dbReference>
<keyword evidence="2" id="KW-1185">Reference proteome</keyword>
<accession>A0A844QPV8</accession>
<evidence type="ECO:0000313" key="2">
    <source>
        <dbReference type="Proteomes" id="UP000463224"/>
    </source>
</evidence>
<comment type="caution">
    <text evidence="1">The sequence shown here is derived from an EMBL/GenBank/DDBJ whole genome shotgun (WGS) entry which is preliminary data.</text>
</comment>
<proteinExistence type="predicted"/>
<organism evidence="1 2">
    <name type="scientific">Nitratireductor arenosus</name>
    <dbReference type="NCBI Taxonomy" id="2682096"/>
    <lineage>
        <taxon>Bacteria</taxon>
        <taxon>Pseudomonadati</taxon>
        <taxon>Pseudomonadota</taxon>
        <taxon>Alphaproteobacteria</taxon>
        <taxon>Hyphomicrobiales</taxon>
        <taxon>Phyllobacteriaceae</taxon>
        <taxon>Nitratireductor</taxon>
    </lineage>
</organism>
<protein>
    <submittedName>
        <fullName evidence="1">Uncharacterized protein</fullName>
    </submittedName>
</protein>
<gene>
    <name evidence="1" type="ORF">GN330_22800</name>
</gene>
<dbReference type="AlphaFoldDB" id="A0A844QPV8"/>
<dbReference type="EMBL" id="WPHG01000010">
    <property type="protein sequence ID" value="MVB00079.1"/>
    <property type="molecule type" value="Genomic_DNA"/>
</dbReference>
<dbReference type="RefSeq" id="WP_156715936.1">
    <property type="nucleotide sequence ID" value="NZ_WPHG01000010.1"/>
</dbReference>
<sequence length="71" mass="7819">MICHRDQTFCTAYQATCANHGCPRALSAAEWKGATLPISWADFSRDCPDKIETKADQLGAVIDPAYQEEEA</sequence>